<sequence length="140" mass="14780">MGNEIKNYSTIAKIKIEDQFGDCSNPSFVQQRREAVGGRRFFAGQVVGADLGDNVDEIIEAEVAEALLVVVEEAEDLGEESGLAEENKAAGGLEAEFLLRLVEEGDDPDGGIVAEGGRGDGERRGLGGEDGGRGGEGRWI</sequence>
<gene>
    <name evidence="2" type="ORF">SASPL_157560</name>
</gene>
<reference evidence="2" key="2">
    <citation type="submission" date="2020-08" db="EMBL/GenBank/DDBJ databases">
        <title>Plant Genome Project.</title>
        <authorList>
            <person name="Zhang R.-G."/>
        </authorList>
    </citation>
    <scope>NUCLEOTIDE SEQUENCE</scope>
    <source>
        <strain evidence="2">Huo1</strain>
        <tissue evidence="2">Leaf</tissue>
    </source>
</reference>
<protein>
    <submittedName>
        <fullName evidence="2">Uncharacterized protein</fullName>
    </submittedName>
</protein>
<evidence type="ECO:0000313" key="3">
    <source>
        <dbReference type="Proteomes" id="UP000298416"/>
    </source>
</evidence>
<dbReference type="Proteomes" id="UP000298416">
    <property type="component" value="Unassembled WGS sequence"/>
</dbReference>
<proteinExistence type="predicted"/>
<dbReference type="EMBL" id="PNBA02000940">
    <property type="protein sequence ID" value="KAG6382732.1"/>
    <property type="molecule type" value="Genomic_DNA"/>
</dbReference>
<comment type="caution">
    <text evidence="2">The sequence shown here is derived from an EMBL/GenBank/DDBJ whole genome shotgun (WGS) entry which is preliminary data.</text>
</comment>
<evidence type="ECO:0000313" key="2">
    <source>
        <dbReference type="EMBL" id="KAG6382732.1"/>
    </source>
</evidence>
<feature type="region of interest" description="Disordered" evidence="1">
    <location>
        <begin position="106"/>
        <end position="140"/>
    </location>
</feature>
<accession>A0A8X8VUQ2</accession>
<dbReference type="AlphaFoldDB" id="A0A8X8VUQ2"/>
<name>A0A8X8VUQ2_SALSN</name>
<reference evidence="2" key="1">
    <citation type="submission" date="2018-01" db="EMBL/GenBank/DDBJ databases">
        <authorList>
            <person name="Mao J.F."/>
        </authorList>
    </citation>
    <scope>NUCLEOTIDE SEQUENCE</scope>
    <source>
        <strain evidence="2">Huo1</strain>
        <tissue evidence="2">Leaf</tissue>
    </source>
</reference>
<organism evidence="2">
    <name type="scientific">Salvia splendens</name>
    <name type="common">Scarlet sage</name>
    <dbReference type="NCBI Taxonomy" id="180675"/>
    <lineage>
        <taxon>Eukaryota</taxon>
        <taxon>Viridiplantae</taxon>
        <taxon>Streptophyta</taxon>
        <taxon>Embryophyta</taxon>
        <taxon>Tracheophyta</taxon>
        <taxon>Spermatophyta</taxon>
        <taxon>Magnoliopsida</taxon>
        <taxon>eudicotyledons</taxon>
        <taxon>Gunneridae</taxon>
        <taxon>Pentapetalae</taxon>
        <taxon>asterids</taxon>
        <taxon>lamiids</taxon>
        <taxon>Lamiales</taxon>
        <taxon>Lamiaceae</taxon>
        <taxon>Nepetoideae</taxon>
        <taxon>Mentheae</taxon>
        <taxon>Salviinae</taxon>
        <taxon>Salvia</taxon>
        <taxon>Salvia subgen. Calosphace</taxon>
        <taxon>core Calosphace</taxon>
    </lineage>
</organism>
<keyword evidence="3" id="KW-1185">Reference proteome</keyword>
<feature type="compositionally biased region" description="Basic and acidic residues" evidence="1">
    <location>
        <begin position="117"/>
        <end position="140"/>
    </location>
</feature>
<evidence type="ECO:0000256" key="1">
    <source>
        <dbReference type="SAM" id="MobiDB-lite"/>
    </source>
</evidence>